<sequence length="123" mass="14550">MFPFCQKRDSKYEGRNQSDTRLKCNVMVLLVNIVRFINNSEYRVMNRITRINSENSVVTGKLIKYPEDTVFNKSDLLASKRIVINRVFSNHRKDSDINERLIGYLEYSDPYNDKYINLSTTKQ</sequence>
<dbReference type="Proteomes" id="UP001208570">
    <property type="component" value="Unassembled WGS sequence"/>
</dbReference>
<dbReference type="EMBL" id="JAODUP010000068">
    <property type="protein sequence ID" value="KAK2164167.1"/>
    <property type="molecule type" value="Genomic_DNA"/>
</dbReference>
<dbReference type="AlphaFoldDB" id="A0AAD9NBH4"/>
<name>A0AAD9NBH4_9ANNE</name>
<proteinExistence type="predicted"/>
<protein>
    <submittedName>
        <fullName evidence="1">Uncharacterized protein</fullName>
    </submittedName>
</protein>
<accession>A0AAD9NBH4</accession>
<gene>
    <name evidence="1" type="ORF">LSH36_68g15034</name>
</gene>
<reference evidence="1" key="1">
    <citation type="journal article" date="2023" name="Mol. Biol. Evol.">
        <title>Third-Generation Sequencing Reveals the Adaptive Role of the Epigenome in Three Deep-Sea Polychaetes.</title>
        <authorList>
            <person name="Perez M."/>
            <person name="Aroh O."/>
            <person name="Sun Y."/>
            <person name="Lan Y."/>
            <person name="Juniper S.K."/>
            <person name="Young C.R."/>
            <person name="Angers B."/>
            <person name="Qian P.Y."/>
        </authorList>
    </citation>
    <scope>NUCLEOTIDE SEQUENCE</scope>
    <source>
        <strain evidence="1">P08H-3</strain>
    </source>
</reference>
<organism evidence="1 2">
    <name type="scientific">Paralvinella palmiformis</name>
    <dbReference type="NCBI Taxonomy" id="53620"/>
    <lineage>
        <taxon>Eukaryota</taxon>
        <taxon>Metazoa</taxon>
        <taxon>Spiralia</taxon>
        <taxon>Lophotrochozoa</taxon>
        <taxon>Annelida</taxon>
        <taxon>Polychaeta</taxon>
        <taxon>Sedentaria</taxon>
        <taxon>Canalipalpata</taxon>
        <taxon>Terebellida</taxon>
        <taxon>Terebelliformia</taxon>
        <taxon>Alvinellidae</taxon>
        <taxon>Paralvinella</taxon>
    </lineage>
</organism>
<comment type="caution">
    <text evidence="1">The sequence shown here is derived from an EMBL/GenBank/DDBJ whole genome shotgun (WGS) entry which is preliminary data.</text>
</comment>
<evidence type="ECO:0000313" key="1">
    <source>
        <dbReference type="EMBL" id="KAK2164167.1"/>
    </source>
</evidence>
<keyword evidence="2" id="KW-1185">Reference proteome</keyword>
<evidence type="ECO:0000313" key="2">
    <source>
        <dbReference type="Proteomes" id="UP001208570"/>
    </source>
</evidence>